<sequence>MSAVTPRDGQETSAPAPRRRRDALANREALLRAAQSVLATNPTASLDAIAQAAGLTRRAVYGHFADRDSLLREVIAVGAQRFNTIAETTDESDPRVTLARMATRLWREASAVRASANIALDDVHLADTVRALAPLRRRIRELTAVGVGSGAFRGDMPPELLAFLIEETARATLRELRLSTTDADSTVVRVVLSIVGLSWTQQAELIDAHPEIFARD</sequence>
<organism evidence="7 8">
    <name type="scientific">Microbacterium oxydans</name>
    <dbReference type="NCBI Taxonomy" id="82380"/>
    <lineage>
        <taxon>Bacteria</taxon>
        <taxon>Bacillati</taxon>
        <taxon>Actinomycetota</taxon>
        <taxon>Actinomycetes</taxon>
        <taxon>Micrococcales</taxon>
        <taxon>Microbacteriaceae</taxon>
        <taxon>Microbacterium</taxon>
    </lineage>
</organism>
<evidence type="ECO:0000256" key="3">
    <source>
        <dbReference type="ARBA" id="ARBA00023163"/>
    </source>
</evidence>
<dbReference type="InterPro" id="IPR001647">
    <property type="entry name" value="HTH_TetR"/>
</dbReference>
<feature type="domain" description="HTH tetR-type" evidence="6">
    <location>
        <begin position="24"/>
        <end position="82"/>
    </location>
</feature>
<name>A0A0F0KMG1_9MICO</name>
<dbReference type="InterPro" id="IPR009057">
    <property type="entry name" value="Homeodomain-like_sf"/>
</dbReference>
<dbReference type="PATRIC" id="fig|82380.10.peg.2670"/>
<dbReference type="GO" id="GO:0000976">
    <property type="term" value="F:transcription cis-regulatory region binding"/>
    <property type="evidence" value="ECO:0007669"/>
    <property type="project" value="TreeGrafter"/>
</dbReference>
<proteinExistence type="predicted"/>
<dbReference type="PANTHER" id="PTHR30055">
    <property type="entry name" value="HTH-TYPE TRANSCRIPTIONAL REGULATOR RUTR"/>
    <property type="match status" value="1"/>
</dbReference>
<evidence type="ECO:0000256" key="1">
    <source>
        <dbReference type="ARBA" id="ARBA00023015"/>
    </source>
</evidence>
<protein>
    <submittedName>
        <fullName evidence="7">HTH-type transcriptional repressor KstR2</fullName>
    </submittedName>
</protein>
<dbReference type="Proteomes" id="UP000033725">
    <property type="component" value="Unassembled WGS sequence"/>
</dbReference>
<keyword evidence="3" id="KW-0804">Transcription</keyword>
<dbReference type="AlphaFoldDB" id="A0A0F0KMG1"/>
<dbReference type="EMBL" id="JYIV01000028">
    <property type="protein sequence ID" value="KJL20441.1"/>
    <property type="molecule type" value="Genomic_DNA"/>
</dbReference>
<evidence type="ECO:0000256" key="5">
    <source>
        <dbReference type="SAM" id="MobiDB-lite"/>
    </source>
</evidence>
<evidence type="ECO:0000313" key="7">
    <source>
        <dbReference type="EMBL" id="KJL20441.1"/>
    </source>
</evidence>
<dbReference type="PANTHER" id="PTHR30055:SF234">
    <property type="entry name" value="HTH-TYPE TRANSCRIPTIONAL REGULATOR BETI"/>
    <property type="match status" value="1"/>
</dbReference>
<feature type="region of interest" description="Disordered" evidence="5">
    <location>
        <begin position="1"/>
        <end position="20"/>
    </location>
</feature>
<gene>
    <name evidence="7" type="primary">kstR2_3</name>
    <name evidence="7" type="ORF">RN51_02658</name>
</gene>
<evidence type="ECO:0000313" key="8">
    <source>
        <dbReference type="Proteomes" id="UP000033725"/>
    </source>
</evidence>
<feature type="DNA-binding region" description="H-T-H motif" evidence="4">
    <location>
        <begin position="45"/>
        <end position="64"/>
    </location>
</feature>
<dbReference type="Pfam" id="PF00440">
    <property type="entry name" value="TetR_N"/>
    <property type="match status" value="1"/>
</dbReference>
<evidence type="ECO:0000259" key="6">
    <source>
        <dbReference type="PROSITE" id="PS50977"/>
    </source>
</evidence>
<evidence type="ECO:0000256" key="2">
    <source>
        <dbReference type="ARBA" id="ARBA00023125"/>
    </source>
</evidence>
<dbReference type="RefSeq" id="WP_231579295.1">
    <property type="nucleotide sequence ID" value="NZ_JYIV01000028.1"/>
</dbReference>
<dbReference type="InterPro" id="IPR050109">
    <property type="entry name" value="HTH-type_TetR-like_transc_reg"/>
</dbReference>
<dbReference type="Gene3D" id="1.10.357.10">
    <property type="entry name" value="Tetracycline Repressor, domain 2"/>
    <property type="match status" value="1"/>
</dbReference>
<dbReference type="GO" id="GO:0003700">
    <property type="term" value="F:DNA-binding transcription factor activity"/>
    <property type="evidence" value="ECO:0007669"/>
    <property type="project" value="TreeGrafter"/>
</dbReference>
<dbReference type="PROSITE" id="PS50977">
    <property type="entry name" value="HTH_TETR_2"/>
    <property type="match status" value="1"/>
</dbReference>
<dbReference type="SUPFAM" id="SSF46689">
    <property type="entry name" value="Homeodomain-like"/>
    <property type="match status" value="1"/>
</dbReference>
<reference evidence="7 8" key="1">
    <citation type="submission" date="2015-02" db="EMBL/GenBank/DDBJ databases">
        <title>Draft genome sequences of ten Microbacterium spp. with emphasis on heavy metal contaminated environments.</title>
        <authorList>
            <person name="Corretto E."/>
        </authorList>
    </citation>
    <scope>NUCLEOTIDE SEQUENCE [LARGE SCALE GENOMIC DNA]</scope>
    <source>
        <strain evidence="7 8">BEL163</strain>
    </source>
</reference>
<accession>A0A0F0KMG1</accession>
<keyword evidence="2 4" id="KW-0238">DNA-binding</keyword>
<keyword evidence="1" id="KW-0805">Transcription regulation</keyword>
<comment type="caution">
    <text evidence="7">The sequence shown here is derived from an EMBL/GenBank/DDBJ whole genome shotgun (WGS) entry which is preliminary data.</text>
</comment>
<evidence type="ECO:0000256" key="4">
    <source>
        <dbReference type="PROSITE-ProRule" id="PRU00335"/>
    </source>
</evidence>